<protein>
    <recommendedName>
        <fullName evidence="3">non-specific serine/threonine protein kinase</fullName>
        <ecNumber evidence="3">2.7.11.1</ecNumber>
    </recommendedName>
</protein>
<dbReference type="Pfam" id="PF08263">
    <property type="entry name" value="LRRNT_2"/>
    <property type="match status" value="1"/>
</dbReference>
<evidence type="ECO:0000256" key="14">
    <source>
        <dbReference type="ARBA" id="ARBA00023136"/>
    </source>
</evidence>
<dbReference type="SMART" id="SM00220">
    <property type="entry name" value="S_TKc"/>
    <property type="match status" value="1"/>
</dbReference>
<dbReference type="Pfam" id="PF07714">
    <property type="entry name" value="PK_Tyr_Ser-Thr"/>
    <property type="match status" value="1"/>
</dbReference>
<feature type="signal peptide" evidence="21">
    <location>
        <begin position="1"/>
        <end position="26"/>
    </location>
</feature>
<feature type="binding site" evidence="19">
    <location>
        <position position="333"/>
    </location>
    <ligand>
        <name>ATP</name>
        <dbReference type="ChEBI" id="CHEBI:30616"/>
    </ligand>
</feature>
<evidence type="ECO:0000313" key="24">
    <source>
        <dbReference type="Proteomes" id="UP001370490"/>
    </source>
</evidence>
<dbReference type="GO" id="GO:0004674">
    <property type="term" value="F:protein serine/threonine kinase activity"/>
    <property type="evidence" value="ECO:0007669"/>
    <property type="project" value="UniProtKB-KW"/>
</dbReference>
<dbReference type="PANTHER" id="PTHR47988">
    <property type="entry name" value="SOMATIC EMBRYOGENESIS RECEPTOR KINASE 1"/>
    <property type="match status" value="1"/>
</dbReference>
<dbReference type="Gene3D" id="3.80.10.10">
    <property type="entry name" value="Ribonuclease Inhibitor"/>
    <property type="match status" value="1"/>
</dbReference>
<name>A0AAN8ZDL3_9MAGN</name>
<evidence type="ECO:0000256" key="5">
    <source>
        <dbReference type="ARBA" id="ARBA00022614"/>
    </source>
</evidence>
<organism evidence="23 24">
    <name type="scientific">Dillenia turbinata</name>
    <dbReference type="NCBI Taxonomy" id="194707"/>
    <lineage>
        <taxon>Eukaryota</taxon>
        <taxon>Viridiplantae</taxon>
        <taxon>Streptophyta</taxon>
        <taxon>Embryophyta</taxon>
        <taxon>Tracheophyta</taxon>
        <taxon>Spermatophyta</taxon>
        <taxon>Magnoliopsida</taxon>
        <taxon>eudicotyledons</taxon>
        <taxon>Gunneridae</taxon>
        <taxon>Pentapetalae</taxon>
        <taxon>Dilleniales</taxon>
        <taxon>Dilleniaceae</taxon>
        <taxon>Dillenia</taxon>
    </lineage>
</organism>
<evidence type="ECO:0000256" key="17">
    <source>
        <dbReference type="ARBA" id="ARBA00047899"/>
    </source>
</evidence>
<dbReference type="Proteomes" id="UP001370490">
    <property type="component" value="Unassembled WGS sequence"/>
</dbReference>
<proteinExistence type="inferred from homology"/>
<dbReference type="InterPro" id="IPR032675">
    <property type="entry name" value="LRR_dom_sf"/>
</dbReference>
<dbReference type="InterPro" id="IPR011009">
    <property type="entry name" value="Kinase-like_dom_sf"/>
</dbReference>
<evidence type="ECO:0000256" key="3">
    <source>
        <dbReference type="ARBA" id="ARBA00012513"/>
    </source>
</evidence>
<keyword evidence="15" id="KW-0675">Receptor</keyword>
<evidence type="ECO:0000259" key="22">
    <source>
        <dbReference type="PROSITE" id="PS50011"/>
    </source>
</evidence>
<comment type="catalytic activity">
    <reaction evidence="17">
        <text>L-threonyl-[protein] + ATP = O-phospho-L-threonyl-[protein] + ADP + H(+)</text>
        <dbReference type="Rhea" id="RHEA:46608"/>
        <dbReference type="Rhea" id="RHEA-COMP:11060"/>
        <dbReference type="Rhea" id="RHEA-COMP:11605"/>
        <dbReference type="ChEBI" id="CHEBI:15378"/>
        <dbReference type="ChEBI" id="CHEBI:30013"/>
        <dbReference type="ChEBI" id="CHEBI:30616"/>
        <dbReference type="ChEBI" id="CHEBI:61977"/>
        <dbReference type="ChEBI" id="CHEBI:456216"/>
        <dbReference type="EC" id="2.7.11.1"/>
    </reaction>
</comment>
<keyword evidence="4" id="KW-0723">Serine/threonine-protein kinase</keyword>
<keyword evidence="16" id="KW-0325">Glycoprotein</keyword>
<evidence type="ECO:0000256" key="9">
    <source>
        <dbReference type="ARBA" id="ARBA00022737"/>
    </source>
</evidence>
<keyword evidence="10 19" id="KW-0547">Nucleotide-binding</keyword>
<dbReference type="AlphaFoldDB" id="A0AAN8ZDL3"/>
<keyword evidence="11" id="KW-0418">Kinase</keyword>
<evidence type="ECO:0000256" key="15">
    <source>
        <dbReference type="ARBA" id="ARBA00023170"/>
    </source>
</evidence>
<evidence type="ECO:0000256" key="7">
    <source>
        <dbReference type="ARBA" id="ARBA00022692"/>
    </source>
</evidence>
<evidence type="ECO:0000256" key="16">
    <source>
        <dbReference type="ARBA" id="ARBA00023180"/>
    </source>
</evidence>
<feature type="transmembrane region" description="Helical" evidence="20">
    <location>
        <begin position="241"/>
        <end position="265"/>
    </location>
</feature>
<keyword evidence="13 20" id="KW-1133">Transmembrane helix</keyword>
<evidence type="ECO:0000256" key="19">
    <source>
        <dbReference type="PROSITE-ProRule" id="PRU10141"/>
    </source>
</evidence>
<dbReference type="PROSITE" id="PS00108">
    <property type="entry name" value="PROTEIN_KINASE_ST"/>
    <property type="match status" value="1"/>
</dbReference>
<keyword evidence="12 19" id="KW-0067">ATP-binding</keyword>
<dbReference type="PROSITE" id="PS51450">
    <property type="entry name" value="LRR"/>
    <property type="match status" value="1"/>
</dbReference>
<dbReference type="PROSITE" id="PS00107">
    <property type="entry name" value="PROTEIN_KINASE_ATP"/>
    <property type="match status" value="1"/>
</dbReference>
<dbReference type="InterPro" id="IPR008271">
    <property type="entry name" value="Ser/Thr_kinase_AS"/>
</dbReference>
<comment type="similarity">
    <text evidence="2">Belongs to the protein kinase superfamily. Ser/Thr protein kinase family.</text>
</comment>
<dbReference type="Gene3D" id="3.30.200.20">
    <property type="entry name" value="Phosphorylase Kinase, domain 1"/>
    <property type="match status" value="1"/>
</dbReference>
<dbReference type="SUPFAM" id="SSF52058">
    <property type="entry name" value="L domain-like"/>
    <property type="match status" value="1"/>
</dbReference>
<feature type="chain" id="PRO_5043025884" description="non-specific serine/threonine protein kinase" evidence="21">
    <location>
        <begin position="27"/>
        <end position="628"/>
    </location>
</feature>
<comment type="subcellular location">
    <subcellularLocation>
        <location evidence="1">Membrane</location>
        <topology evidence="1">Single-pass type I membrane protein</topology>
    </subcellularLocation>
</comment>
<dbReference type="GO" id="GO:0048638">
    <property type="term" value="P:regulation of developmental growth"/>
    <property type="evidence" value="ECO:0007669"/>
    <property type="project" value="UniProtKB-ARBA"/>
</dbReference>
<dbReference type="InterPro" id="IPR000719">
    <property type="entry name" value="Prot_kinase_dom"/>
</dbReference>
<dbReference type="InterPro" id="IPR001245">
    <property type="entry name" value="Ser-Thr/Tyr_kinase_cat_dom"/>
</dbReference>
<dbReference type="InterPro" id="IPR013210">
    <property type="entry name" value="LRR_N_plant-typ"/>
</dbReference>
<evidence type="ECO:0000256" key="20">
    <source>
        <dbReference type="SAM" id="Phobius"/>
    </source>
</evidence>
<dbReference type="GO" id="GO:0005524">
    <property type="term" value="F:ATP binding"/>
    <property type="evidence" value="ECO:0007669"/>
    <property type="project" value="UniProtKB-UniRule"/>
</dbReference>
<keyword evidence="9" id="KW-0677">Repeat</keyword>
<dbReference type="EMBL" id="JBAMMX010000011">
    <property type="protein sequence ID" value="KAK6930990.1"/>
    <property type="molecule type" value="Genomic_DNA"/>
</dbReference>
<evidence type="ECO:0000256" key="13">
    <source>
        <dbReference type="ARBA" id="ARBA00022989"/>
    </source>
</evidence>
<evidence type="ECO:0000256" key="12">
    <source>
        <dbReference type="ARBA" id="ARBA00022840"/>
    </source>
</evidence>
<evidence type="ECO:0000313" key="23">
    <source>
        <dbReference type="EMBL" id="KAK6930990.1"/>
    </source>
</evidence>
<evidence type="ECO:0000256" key="6">
    <source>
        <dbReference type="ARBA" id="ARBA00022679"/>
    </source>
</evidence>
<keyword evidence="8 21" id="KW-0732">Signal</keyword>
<evidence type="ECO:0000256" key="8">
    <source>
        <dbReference type="ARBA" id="ARBA00022729"/>
    </source>
</evidence>
<dbReference type="GO" id="GO:0016020">
    <property type="term" value="C:membrane"/>
    <property type="evidence" value="ECO:0007669"/>
    <property type="project" value="UniProtKB-SubCell"/>
</dbReference>
<evidence type="ECO:0000256" key="11">
    <source>
        <dbReference type="ARBA" id="ARBA00022777"/>
    </source>
</evidence>
<reference evidence="23 24" key="1">
    <citation type="submission" date="2023-12" db="EMBL/GenBank/DDBJ databases">
        <title>A high-quality genome assembly for Dillenia turbinata (Dilleniales).</title>
        <authorList>
            <person name="Chanderbali A."/>
        </authorList>
    </citation>
    <scope>NUCLEOTIDE SEQUENCE [LARGE SCALE GENOMIC DNA]</scope>
    <source>
        <strain evidence="23">LSX21</strain>
        <tissue evidence="23">Leaf</tissue>
    </source>
</reference>
<keyword evidence="6" id="KW-0808">Transferase</keyword>
<evidence type="ECO:0000256" key="1">
    <source>
        <dbReference type="ARBA" id="ARBA00004479"/>
    </source>
</evidence>
<dbReference type="FunFam" id="1.10.510.10:FF:000016">
    <property type="entry name" value="Somatic embryogenesis receptor-like kinase 1"/>
    <property type="match status" value="1"/>
</dbReference>
<dbReference type="Gene3D" id="1.10.510.10">
    <property type="entry name" value="Transferase(Phosphotransferase) domain 1"/>
    <property type="match status" value="1"/>
</dbReference>
<dbReference type="PROSITE" id="PS50011">
    <property type="entry name" value="PROTEIN_KINASE_DOM"/>
    <property type="match status" value="1"/>
</dbReference>
<dbReference type="Pfam" id="PF13855">
    <property type="entry name" value="LRR_8"/>
    <property type="match status" value="1"/>
</dbReference>
<sequence length="628" mass="69526">MEKERNSSFFWRVGFLILLLMNGSFATLSPSGVNYEVVALMAIKSNLNDPYNVLEGWDSNSVDPCGWRMITCTPDGYVSALGLPSQNLSGTLSSGIGNLTFLQSVLLQNNAVSGPIPEAIGRLEKLETLDLSNNKFTGEIPGSLGNLKDLNYLRLNNNSLTGPCPQSLSTVEGLTLVDISFNNLSGSLPNISARTFKIIGNPLICGMSSANNCSSVSPEPLYFPPDALDGQSDSSSKRHQLAVALSASFGAVFTVIVLLGLFIWWQYRHNQQIFFDVNDQYDPEVCLGHLKKYTFKELHVATDHFNSKNILGRGGFGIVYKGCLNDGTLVAVKRLKDYNAAGGEIQFQTEVEMISLAVHRNLLRLCGFCSTESERLLVYPFMPNGSVASRLRDFNNGKPVLDWSRRKRIALGTARGLMYLHEQCDPKIIHRDVKAANILLDEDFEAVVGDFGLAKLLDHRDSHVTTAVRGTVGHIAPEYLSTGQSSEKTDVFGFGILLLELITGQKALDFGRVANQKGVMLDWVKKLHQEGKLNLMVDKVLKNNFDRIELEEMVQVALLCTQFNPAHRPKMSEVLRMLGGDGLAERWEVSQKVETPRFRSFKNPPEKYSDYIEESSLVVEAMELSGPR</sequence>
<keyword evidence="14 20" id="KW-0472">Membrane</keyword>
<keyword evidence="5" id="KW-0433">Leucine-rich repeat</keyword>
<dbReference type="EC" id="2.7.11.1" evidence="3"/>
<keyword evidence="7 20" id="KW-0812">Transmembrane</keyword>
<evidence type="ECO:0000256" key="21">
    <source>
        <dbReference type="SAM" id="SignalP"/>
    </source>
</evidence>
<dbReference type="SUPFAM" id="SSF56112">
    <property type="entry name" value="Protein kinase-like (PK-like)"/>
    <property type="match status" value="1"/>
</dbReference>
<accession>A0AAN8ZDL3</accession>
<evidence type="ECO:0000256" key="10">
    <source>
        <dbReference type="ARBA" id="ARBA00022741"/>
    </source>
</evidence>
<dbReference type="FunFam" id="3.30.200.20:FF:000015">
    <property type="entry name" value="Somatic embryogenesis receptor kinase 1"/>
    <property type="match status" value="1"/>
</dbReference>
<evidence type="ECO:0000256" key="2">
    <source>
        <dbReference type="ARBA" id="ARBA00008684"/>
    </source>
</evidence>
<comment type="catalytic activity">
    <reaction evidence="18">
        <text>L-seryl-[protein] + ATP = O-phospho-L-seryl-[protein] + ADP + H(+)</text>
        <dbReference type="Rhea" id="RHEA:17989"/>
        <dbReference type="Rhea" id="RHEA-COMP:9863"/>
        <dbReference type="Rhea" id="RHEA-COMP:11604"/>
        <dbReference type="ChEBI" id="CHEBI:15378"/>
        <dbReference type="ChEBI" id="CHEBI:29999"/>
        <dbReference type="ChEBI" id="CHEBI:30616"/>
        <dbReference type="ChEBI" id="CHEBI:83421"/>
        <dbReference type="ChEBI" id="CHEBI:456216"/>
        <dbReference type="EC" id="2.7.11.1"/>
    </reaction>
</comment>
<evidence type="ECO:0000256" key="4">
    <source>
        <dbReference type="ARBA" id="ARBA00022527"/>
    </source>
</evidence>
<evidence type="ECO:0000256" key="18">
    <source>
        <dbReference type="ARBA" id="ARBA00048679"/>
    </source>
</evidence>
<gene>
    <name evidence="23" type="ORF">RJ641_002783</name>
</gene>
<dbReference type="InterPro" id="IPR017441">
    <property type="entry name" value="Protein_kinase_ATP_BS"/>
</dbReference>
<comment type="caution">
    <text evidence="23">The sequence shown here is derived from an EMBL/GenBank/DDBJ whole genome shotgun (WGS) entry which is preliminary data.</text>
</comment>
<dbReference type="FunFam" id="3.80.10.10:FF:000021">
    <property type="entry name" value="Putative LRR receptor-like serine/threonine-protein kinase"/>
    <property type="match status" value="1"/>
</dbReference>
<dbReference type="InterPro" id="IPR001611">
    <property type="entry name" value="Leu-rich_rpt"/>
</dbReference>
<feature type="domain" description="Protein kinase" evidence="22">
    <location>
        <begin position="305"/>
        <end position="588"/>
    </location>
</feature>
<keyword evidence="24" id="KW-1185">Reference proteome</keyword>